<dbReference type="PANTHER" id="PTHR21666:SF285">
    <property type="entry name" value="M23 FAMILY METALLOPEPTIDASE"/>
    <property type="match status" value="1"/>
</dbReference>
<dbReference type="CDD" id="cd12797">
    <property type="entry name" value="M23_peptidase"/>
    <property type="match status" value="1"/>
</dbReference>
<dbReference type="InterPro" id="IPR050570">
    <property type="entry name" value="Cell_wall_metabolism_enzyme"/>
</dbReference>
<protein>
    <submittedName>
        <fullName evidence="2">Peptidoglycan DD-metalloendopeptidase family protein</fullName>
    </submittedName>
</protein>
<dbReference type="PANTHER" id="PTHR21666">
    <property type="entry name" value="PEPTIDASE-RELATED"/>
    <property type="match status" value="1"/>
</dbReference>
<dbReference type="InterPro" id="IPR016047">
    <property type="entry name" value="M23ase_b-sheet_dom"/>
</dbReference>
<dbReference type="Gene3D" id="2.70.70.10">
    <property type="entry name" value="Glucose Permease (Domain IIA)"/>
    <property type="match status" value="1"/>
</dbReference>
<comment type="caution">
    <text evidence="2">The sequence shown here is derived from an EMBL/GenBank/DDBJ whole genome shotgun (WGS) entry which is preliminary data.</text>
</comment>
<feature type="domain" description="M23ase beta-sheet core" evidence="1">
    <location>
        <begin position="64"/>
        <end position="175"/>
    </location>
</feature>
<sequence length="211" mass="23507">MSDSAHKKSGFHPVIDVGDQWNVLDLTGGYNPDVISLNPPSIGRYNEKRSGMYTTELFGGVRHIHVGLDIWVPAGTPVYAFADGEVLFFRDNNHPGDYGPTIVTRHQLPAALFRENAGKREEILVYALFGHLSRESLDGTNVTRGMAFKKGDILARVGDDLENGGWVPHLHFQLSLEHPAEPDMPGVVSEEQLEESLKRFPDPQLVLGRYY</sequence>
<dbReference type="Proteomes" id="UP000673975">
    <property type="component" value="Unassembled WGS sequence"/>
</dbReference>
<proteinExistence type="predicted"/>
<reference evidence="2" key="1">
    <citation type="submission" date="2021-02" db="EMBL/GenBank/DDBJ databases">
        <title>Natronogracilivirga saccharolytica gen. nov. sp. nov. a new anaerobic, haloalkiliphilic carbohydrate-fermenting bacterium from soda lake and proposing of Cyclonatronumiaceae fam. nov. in the phylum Balneolaeota.</title>
        <authorList>
            <person name="Zhilina T.N."/>
            <person name="Sorokin D.Y."/>
            <person name="Zavarzina D.G."/>
            <person name="Toshchakov S.V."/>
            <person name="Kublanov I.V."/>
        </authorList>
    </citation>
    <scope>NUCLEOTIDE SEQUENCE</scope>
    <source>
        <strain evidence="2">Z-1702</strain>
    </source>
</reference>
<dbReference type="EMBL" id="JAFIDN010000012">
    <property type="protein sequence ID" value="MBP3193672.1"/>
    <property type="molecule type" value="Genomic_DNA"/>
</dbReference>
<keyword evidence="3" id="KW-1185">Reference proteome</keyword>
<dbReference type="SUPFAM" id="SSF51261">
    <property type="entry name" value="Duplicated hybrid motif"/>
    <property type="match status" value="1"/>
</dbReference>
<dbReference type="Pfam" id="PF01551">
    <property type="entry name" value="Peptidase_M23"/>
    <property type="match status" value="1"/>
</dbReference>
<dbReference type="AlphaFoldDB" id="A0A8J7RLQ8"/>
<dbReference type="InterPro" id="IPR011055">
    <property type="entry name" value="Dup_hybrid_motif"/>
</dbReference>
<dbReference type="GO" id="GO:0004222">
    <property type="term" value="F:metalloendopeptidase activity"/>
    <property type="evidence" value="ECO:0007669"/>
    <property type="project" value="TreeGrafter"/>
</dbReference>
<gene>
    <name evidence="2" type="ORF">NATSA_13430</name>
</gene>
<evidence type="ECO:0000313" key="3">
    <source>
        <dbReference type="Proteomes" id="UP000673975"/>
    </source>
</evidence>
<accession>A0A8J7RLQ8</accession>
<evidence type="ECO:0000259" key="1">
    <source>
        <dbReference type="Pfam" id="PF01551"/>
    </source>
</evidence>
<dbReference type="RefSeq" id="WP_210513127.1">
    <property type="nucleotide sequence ID" value="NZ_JAFIDN010000012.1"/>
</dbReference>
<name>A0A8J7RLQ8_9BACT</name>
<evidence type="ECO:0000313" key="2">
    <source>
        <dbReference type="EMBL" id="MBP3193672.1"/>
    </source>
</evidence>
<organism evidence="2 3">
    <name type="scientific">Natronogracilivirga saccharolytica</name>
    <dbReference type="NCBI Taxonomy" id="2812953"/>
    <lineage>
        <taxon>Bacteria</taxon>
        <taxon>Pseudomonadati</taxon>
        <taxon>Balneolota</taxon>
        <taxon>Balneolia</taxon>
        <taxon>Balneolales</taxon>
        <taxon>Cyclonatronaceae</taxon>
        <taxon>Natronogracilivirga</taxon>
    </lineage>
</organism>